<name>A0A0F5I991_BACTR</name>
<evidence type="ECO:0000256" key="4">
    <source>
        <dbReference type="ARBA" id="ARBA00022989"/>
    </source>
</evidence>
<feature type="binding site" evidence="10">
    <location>
        <position position="70"/>
    </location>
    <ligand>
        <name>Na(+)</name>
        <dbReference type="ChEBI" id="CHEBI:29101"/>
        <note>structural</note>
    </ligand>
</feature>
<comment type="caution">
    <text evidence="11">The sequence shown here is derived from an EMBL/GenBank/DDBJ whole genome shotgun (WGS) entry which is preliminary data.</text>
</comment>
<keyword evidence="2 10" id="KW-1003">Cell membrane</keyword>
<sequence length="115" mass="12607">MIWWIGIGGSIGAAARYLLGRRLNNRSQFPAGTWLANITGSFLLGWLARLYMDNEISEWIWLFWGVGFCGAYTTFSTFGHETVSFIQSGQMKRAVSYVTASLAAGLAAASIGLFI</sequence>
<dbReference type="GO" id="GO:0062054">
    <property type="term" value="F:fluoride channel activity"/>
    <property type="evidence" value="ECO:0007669"/>
    <property type="project" value="UniProtKB-UniRule"/>
</dbReference>
<evidence type="ECO:0000256" key="9">
    <source>
        <dbReference type="ARBA" id="ARBA00049940"/>
    </source>
</evidence>
<dbReference type="Proteomes" id="UP000031563">
    <property type="component" value="Unassembled WGS sequence"/>
</dbReference>
<evidence type="ECO:0000256" key="10">
    <source>
        <dbReference type="HAMAP-Rule" id="MF_00454"/>
    </source>
</evidence>
<keyword evidence="10" id="KW-0813">Transport</keyword>
<dbReference type="OrthoDB" id="9815830at2"/>
<keyword evidence="4 10" id="KW-1133">Transmembrane helix</keyword>
<dbReference type="PANTHER" id="PTHR28259:SF1">
    <property type="entry name" value="FLUORIDE EXPORT PROTEIN 1-RELATED"/>
    <property type="match status" value="1"/>
</dbReference>
<dbReference type="InterPro" id="IPR003691">
    <property type="entry name" value="FluC"/>
</dbReference>
<evidence type="ECO:0000256" key="2">
    <source>
        <dbReference type="ARBA" id="ARBA00022475"/>
    </source>
</evidence>
<keyword evidence="5 10" id="KW-0472">Membrane</keyword>
<organism evidence="11 12">
    <name type="scientific">Bacillus thermotolerans</name>
    <name type="common">Quasibacillus thermotolerans</name>
    <dbReference type="NCBI Taxonomy" id="1221996"/>
    <lineage>
        <taxon>Bacteria</taxon>
        <taxon>Bacillati</taxon>
        <taxon>Bacillota</taxon>
        <taxon>Bacilli</taxon>
        <taxon>Bacillales</taxon>
        <taxon>Bacillaceae</taxon>
        <taxon>Bacillus</taxon>
    </lineage>
</organism>
<keyword evidence="10" id="KW-0479">Metal-binding</keyword>
<evidence type="ECO:0000256" key="1">
    <source>
        <dbReference type="ARBA" id="ARBA00004651"/>
    </source>
</evidence>
<feature type="transmembrane region" description="Helical" evidence="10">
    <location>
        <begin position="59"/>
        <end position="75"/>
    </location>
</feature>
<comment type="catalytic activity">
    <reaction evidence="8">
        <text>fluoride(in) = fluoride(out)</text>
        <dbReference type="Rhea" id="RHEA:76159"/>
        <dbReference type="ChEBI" id="CHEBI:17051"/>
    </reaction>
    <physiologicalReaction direction="left-to-right" evidence="8">
        <dbReference type="Rhea" id="RHEA:76160"/>
    </physiologicalReaction>
</comment>
<comment type="activity regulation">
    <text evidence="10">Na(+) is not transported, but it plays an essential structural role and its presence is essential for fluoride channel function.</text>
</comment>
<dbReference type="NCBIfam" id="TIGR00494">
    <property type="entry name" value="crcB"/>
    <property type="match status" value="1"/>
</dbReference>
<evidence type="ECO:0000256" key="8">
    <source>
        <dbReference type="ARBA" id="ARBA00035585"/>
    </source>
</evidence>
<keyword evidence="12" id="KW-1185">Reference proteome</keyword>
<evidence type="ECO:0000313" key="12">
    <source>
        <dbReference type="Proteomes" id="UP000031563"/>
    </source>
</evidence>
<accession>A0A0F5I991</accession>
<evidence type="ECO:0000256" key="6">
    <source>
        <dbReference type="ARBA" id="ARBA00023303"/>
    </source>
</evidence>
<gene>
    <name evidence="10" type="primary">fluC</name>
    <name evidence="10" type="synonym">crcB</name>
    <name evidence="11" type="ORF">QY95_00554</name>
</gene>
<dbReference type="PANTHER" id="PTHR28259">
    <property type="entry name" value="FLUORIDE EXPORT PROTEIN 1-RELATED"/>
    <property type="match status" value="1"/>
</dbReference>
<dbReference type="STRING" id="1221996.QY95_00554"/>
<dbReference type="AlphaFoldDB" id="A0A0F5I991"/>
<evidence type="ECO:0000256" key="5">
    <source>
        <dbReference type="ARBA" id="ARBA00023136"/>
    </source>
</evidence>
<dbReference type="EMBL" id="JWIR02000019">
    <property type="protein sequence ID" value="KKB41747.1"/>
    <property type="molecule type" value="Genomic_DNA"/>
</dbReference>
<reference evidence="11" key="1">
    <citation type="submission" date="2015-02" db="EMBL/GenBank/DDBJ databases">
        <title>Genome Assembly of Bacillaceae bacterium MTCC 8252.</title>
        <authorList>
            <person name="Verma A."/>
            <person name="Khatri I."/>
            <person name="Mual P."/>
            <person name="Subramanian S."/>
            <person name="Krishnamurthi S."/>
        </authorList>
    </citation>
    <scope>NUCLEOTIDE SEQUENCE [LARGE SCALE GENOMIC DNA]</scope>
    <source>
        <strain evidence="11">MTCC 8252</strain>
    </source>
</reference>
<keyword evidence="6 10" id="KW-0407">Ion channel</keyword>
<feature type="transmembrane region" description="Helical" evidence="10">
    <location>
        <begin position="31"/>
        <end position="52"/>
    </location>
</feature>
<protein>
    <recommendedName>
        <fullName evidence="10">Fluoride-specific ion channel FluC</fullName>
    </recommendedName>
</protein>
<comment type="subcellular location">
    <subcellularLocation>
        <location evidence="1 10">Cell membrane</location>
        <topology evidence="1 10">Multi-pass membrane protein</topology>
    </subcellularLocation>
</comment>
<feature type="binding site" evidence="10">
    <location>
        <position position="73"/>
    </location>
    <ligand>
        <name>Na(+)</name>
        <dbReference type="ChEBI" id="CHEBI:29101"/>
        <note>structural</note>
    </ligand>
</feature>
<keyword evidence="3 10" id="KW-0812">Transmembrane</keyword>
<dbReference type="HAMAP" id="MF_00454">
    <property type="entry name" value="FluC"/>
    <property type="match status" value="1"/>
</dbReference>
<evidence type="ECO:0000313" key="11">
    <source>
        <dbReference type="EMBL" id="KKB41747.1"/>
    </source>
</evidence>
<keyword evidence="10" id="KW-0915">Sodium</keyword>
<feature type="transmembrane region" description="Helical" evidence="10">
    <location>
        <begin position="95"/>
        <end position="114"/>
    </location>
</feature>
<dbReference type="RefSeq" id="WP_039230652.1">
    <property type="nucleotide sequence ID" value="NZ_JWIQ02000006.1"/>
</dbReference>
<dbReference type="GO" id="GO:0005886">
    <property type="term" value="C:plasma membrane"/>
    <property type="evidence" value="ECO:0007669"/>
    <property type="project" value="UniProtKB-SubCell"/>
</dbReference>
<keyword evidence="10" id="KW-0406">Ion transport</keyword>
<dbReference type="GO" id="GO:0046872">
    <property type="term" value="F:metal ion binding"/>
    <property type="evidence" value="ECO:0007669"/>
    <property type="project" value="UniProtKB-KW"/>
</dbReference>
<accession>A0A0F5HJY2</accession>
<comment type="function">
    <text evidence="9 10">Fluoride-specific ion channel. Important for reducing fluoride concentration in the cell, thus reducing its toxicity.</text>
</comment>
<evidence type="ECO:0000256" key="7">
    <source>
        <dbReference type="ARBA" id="ARBA00035120"/>
    </source>
</evidence>
<evidence type="ECO:0000256" key="3">
    <source>
        <dbReference type="ARBA" id="ARBA00022692"/>
    </source>
</evidence>
<dbReference type="Pfam" id="PF02537">
    <property type="entry name" value="CRCB"/>
    <property type="match status" value="1"/>
</dbReference>
<comment type="similarity">
    <text evidence="7 10">Belongs to the fluoride channel Fluc/FEX (TC 1.A.43) family.</text>
</comment>
<proteinExistence type="inferred from homology"/>
<dbReference type="GO" id="GO:0140114">
    <property type="term" value="P:cellular detoxification of fluoride"/>
    <property type="evidence" value="ECO:0007669"/>
    <property type="project" value="UniProtKB-UniRule"/>
</dbReference>